<reference evidence="2 3" key="1">
    <citation type="submission" date="2024-10" db="EMBL/GenBank/DDBJ databases">
        <title>The Natural Products Discovery Center: Release of the First 8490 Sequenced Strains for Exploring Actinobacteria Biosynthetic Diversity.</title>
        <authorList>
            <person name="Kalkreuter E."/>
            <person name="Kautsar S.A."/>
            <person name="Yang D."/>
            <person name="Bader C.D."/>
            <person name="Teijaro C.N."/>
            <person name="Fluegel L."/>
            <person name="Davis C.M."/>
            <person name="Simpson J.R."/>
            <person name="Lauterbach L."/>
            <person name="Steele A.D."/>
            <person name="Gui C."/>
            <person name="Meng S."/>
            <person name="Li G."/>
            <person name="Viehrig K."/>
            <person name="Ye F."/>
            <person name="Su P."/>
            <person name="Kiefer A.F."/>
            <person name="Nichols A."/>
            <person name="Cepeda A.J."/>
            <person name="Yan W."/>
            <person name="Fan B."/>
            <person name="Jiang Y."/>
            <person name="Adhikari A."/>
            <person name="Zheng C.-J."/>
            <person name="Schuster L."/>
            <person name="Cowan T.M."/>
            <person name="Smanski M.J."/>
            <person name="Chevrette M.G."/>
            <person name="De Carvalho L.P.S."/>
            <person name="Shen B."/>
        </authorList>
    </citation>
    <scope>NUCLEOTIDE SEQUENCE [LARGE SCALE GENOMIC DNA]</scope>
    <source>
        <strain evidence="2 3">NPDC048229</strain>
    </source>
</reference>
<organism evidence="2 3">
    <name type="scientific">Streptomyces omiyaensis</name>
    <dbReference type="NCBI Taxonomy" id="68247"/>
    <lineage>
        <taxon>Bacteria</taxon>
        <taxon>Bacillati</taxon>
        <taxon>Actinomycetota</taxon>
        <taxon>Actinomycetes</taxon>
        <taxon>Kitasatosporales</taxon>
        <taxon>Streptomycetaceae</taxon>
        <taxon>Streptomyces</taxon>
    </lineage>
</organism>
<dbReference type="Pfam" id="PF20087">
    <property type="entry name" value="DUF6479"/>
    <property type="match status" value="1"/>
</dbReference>
<evidence type="ECO:0000313" key="2">
    <source>
        <dbReference type="EMBL" id="MFG3193488.1"/>
    </source>
</evidence>
<dbReference type="RefSeq" id="WP_189853587.1">
    <property type="nucleotide sequence ID" value="NZ_BMVV01000041.1"/>
</dbReference>
<feature type="compositionally biased region" description="Basic and acidic residues" evidence="1">
    <location>
        <begin position="74"/>
        <end position="84"/>
    </location>
</feature>
<feature type="compositionally biased region" description="Basic and acidic residues" evidence="1">
    <location>
        <begin position="36"/>
        <end position="54"/>
    </location>
</feature>
<dbReference type="EMBL" id="JBICZW010000030">
    <property type="protein sequence ID" value="MFG3193488.1"/>
    <property type="molecule type" value="Genomic_DNA"/>
</dbReference>
<keyword evidence="3" id="KW-1185">Reference proteome</keyword>
<comment type="caution">
    <text evidence="2">The sequence shown here is derived from an EMBL/GenBank/DDBJ whole genome shotgun (WGS) entry which is preliminary data.</text>
</comment>
<dbReference type="InterPro" id="IPR045513">
    <property type="entry name" value="DUF6479"/>
</dbReference>
<name>A0ABW7C597_9ACTN</name>
<protein>
    <submittedName>
        <fullName evidence="2">DUF6479 family protein</fullName>
    </submittedName>
</protein>
<evidence type="ECO:0000313" key="3">
    <source>
        <dbReference type="Proteomes" id="UP001604282"/>
    </source>
</evidence>
<gene>
    <name evidence="2" type="ORF">ACGFYS_31665</name>
</gene>
<evidence type="ECO:0000256" key="1">
    <source>
        <dbReference type="SAM" id="MobiDB-lite"/>
    </source>
</evidence>
<dbReference type="Proteomes" id="UP001604282">
    <property type="component" value="Unassembled WGS sequence"/>
</dbReference>
<proteinExistence type="predicted"/>
<feature type="region of interest" description="Disordered" evidence="1">
    <location>
        <begin position="23"/>
        <end position="84"/>
    </location>
</feature>
<sequence>MHVFIGLVVVAVLMAGFVLGSRLQREATHPPVPPERPCRPPTDRLPGETSEFRRAVAVPRRDRKQRLRPYQLRGRTERVAASEN</sequence>
<accession>A0ABW7C597</accession>